<dbReference type="EMBL" id="CP011520">
    <property type="protein sequence ID" value="AKK25039.1"/>
    <property type="molecule type" value="Genomic_DNA"/>
</dbReference>
<keyword evidence="2" id="KW-1185">Reference proteome</keyword>
<gene>
    <name evidence="1" type="ORF">MB84_30265</name>
</gene>
<evidence type="ECO:0000313" key="1">
    <source>
        <dbReference type="EMBL" id="AKK25039.1"/>
    </source>
</evidence>
<dbReference type="PATRIC" id="fig|573737.6.peg.6124"/>
<protein>
    <submittedName>
        <fullName evidence="1">Uncharacterized protein</fullName>
    </submittedName>
</protein>
<organism evidence="1 2">
    <name type="scientific">Pandoraea oxalativorans</name>
    <dbReference type="NCBI Taxonomy" id="573737"/>
    <lineage>
        <taxon>Bacteria</taxon>
        <taxon>Pseudomonadati</taxon>
        <taxon>Pseudomonadota</taxon>
        <taxon>Betaproteobacteria</taxon>
        <taxon>Burkholderiales</taxon>
        <taxon>Burkholderiaceae</taxon>
        <taxon>Pandoraea</taxon>
    </lineage>
</organism>
<proteinExistence type="predicted"/>
<reference evidence="1" key="1">
    <citation type="submission" date="2016-06" db="EMBL/GenBank/DDBJ databases">
        <title>Pandoraea oxalativorans DSM 23570 Genome Sequencing.</title>
        <authorList>
            <person name="Ee R."/>
            <person name="Lim Y.-L."/>
            <person name="Yong D."/>
            <person name="Yin W.-F."/>
            <person name="Chan K.-G."/>
        </authorList>
    </citation>
    <scope>NUCLEOTIDE SEQUENCE</scope>
    <source>
        <strain evidence="1">DSM 23570</strain>
        <plasmid evidence="1">pPO70-3</plasmid>
    </source>
</reference>
<evidence type="ECO:0000313" key="2">
    <source>
        <dbReference type="Proteomes" id="UP000035050"/>
    </source>
</evidence>
<sequence length="76" mass="8061">MAMVLSFAYRGFRVLCTALPATGGGFRATARITAITAGLSREETAQTLHGGVHREASLAIDMACSLAKTWIEAHKP</sequence>
<geneLocation type="plasmid" evidence="1 2">
    <name>pPO70-3</name>
</geneLocation>
<dbReference type="AlphaFoldDB" id="A0A0G3ICW9"/>
<dbReference type="KEGG" id="pox:MB84_30265"/>
<accession>A0A0G3ICW9</accession>
<dbReference type="Proteomes" id="UP000035050">
    <property type="component" value="Plasmid pPO70-3"/>
</dbReference>
<keyword evidence="1" id="KW-0614">Plasmid</keyword>
<name>A0A0G3ICW9_9BURK</name>